<dbReference type="GO" id="GO:0005737">
    <property type="term" value="C:cytoplasm"/>
    <property type="evidence" value="ECO:0007669"/>
    <property type="project" value="UniProtKB-SubCell"/>
</dbReference>
<gene>
    <name evidence="12" type="ORF">RsY01_1227</name>
</gene>
<keyword evidence="2" id="KW-0963">Cytoplasm</keyword>
<keyword evidence="13" id="KW-1185">Reference proteome</keyword>
<dbReference type="Proteomes" id="UP000218689">
    <property type="component" value="Unassembled WGS sequence"/>
</dbReference>
<dbReference type="GO" id="GO:0003677">
    <property type="term" value="F:DNA binding"/>
    <property type="evidence" value="ECO:0007669"/>
    <property type="project" value="UniProtKB-UniRule"/>
</dbReference>
<evidence type="ECO:0000256" key="8">
    <source>
        <dbReference type="ARBA" id="ARBA00023306"/>
    </source>
</evidence>
<keyword evidence="8" id="KW-0131">Cell cycle</keyword>
<dbReference type="InterPro" id="IPR011010">
    <property type="entry name" value="DNA_brk_join_enz"/>
</dbReference>
<dbReference type="RefSeq" id="WP_094784661.1">
    <property type="nucleotide sequence ID" value="NZ_BEDT01000002.1"/>
</dbReference>
<dbReference type="EMBL" id="BEDT01000002">
    <property type="protein sequence ID" value="GAX47627.1"/>
    <property type="molecule type" value="Genomic_DNA"/>
</dbReference>
<dbReference type="PROSITE" id="PS51900">
    <property type="entry name" value="CB"/>
    <property type="match status" value="1"/>
</dbReference>
<evidence type="ECO:0000313" key="12">
    <source>
        <dbReference type="EMBL" id="GAX47627.1"/>
    </source>
</evidence>
<protein>
    <recommendedName>
        <fullName evidence="14">Recombinase XerC</fullName>
    </recommendedName>
</protein>
<keyword evidence="7" id="KW-0233">DNA recombination</keyword>
<reference evidence="13" key="1">
    <citation type="submission" date="2017-08" db="EMBL/GenBank/DDBJ databases">
        <title>Draft genome sequence of Lactococcus sp. strain Rs-Y01, isolated from the gut of the lower termite Reticulitermes speratus.</title>
        <authorList>
            <person name="Ohkuma M."/>
            <person name="Yuki M."/>
        </authorList>
    </citation>
    <scope>NUCLEOTIDE SEQUENCE [LARGE SCALE GENOMIC DNA]</scope>
    <source>
        <strain evidence="13">Rs-Y01</strain>
    </source>
</reference>
<sequence>MENIIHSFIHTKKLENLSLSTLKAYRADLSRFALYCKKYDFQMESGITQYLKHLEKTTSYRPNTKSRKLVTIKLFYNYLIDNKLSHHFPLPQVKIRKEKRLPKTLTSSEVRKLFSTVSIIPKSKPKIRDQIRDFAILNILISLGLRICEIRNLNVDDYNVKDGQLIIFGKNRKERILFLTNMQDKAMMKKYLATRLHYSPLPGETALFLNKYGQRLSIYGIENIYYKYRDASNINPKSTPHHLRHSFATELLNNGANLRDIQELLGHASITTTEIYVEVSSTRKRKVLSKFGIKKY</sequence>
<dbReference type="InterPro" id="IPR044068">
    <property type="entry name" value="CB"/>
</dbReference>
<dbReference type="AlphaFoldDB" id="A0A224X040"/>
<feature type="domain" description="Core-binding (CB)" evidence="11">
    <location>
        <begin position="1"/>
        <end position="80"/>
    </location>
</feature>
<proteinExistence type="predicted"/>
<evidence type="ECO:0000256" key="6">
    <source>
        <dbReference type="ARBA" id="ARBA00023125"/>
    </source>
</evidence>
<evidence type="ECO:0000256" key="2">
    <source>
        <dbReference type="ARBA" id="ARBA00022490"/>
    </source>
</evidence>
<dbReference type="PANTHER" id="PTHR30349:SF77">
    <property type="entry name" value="TYROSINE RECOMBINASE XERC"/>
    <property type="match status" value="1"/>
</dbReference>
<dbReference type="Gene3D" id="1.10.443.10">
    <property type="entry name" value="Intergrase catalytic core"/>
    <property type="match status" value="1"/>
</dbReference>
<evidence type="ECO:0000256" key="9">
    <source>
        <dbReference type="PROSITE-ProRule" id="PRU01248"/>
    </source>
</evidence>
<evidence type="ECO:0000256" key="5">
    <source>
        <dbReference type="ARBA" id="ARBA00022908"/>
    </source>
</evidence>
<keyword evidence="6 9" id="KW-0238">DNA-binding</keyword>
<evidence type="ECO:0008006" key="14">
    <source>
        <dbReference type="Google" id="ProtNLM"/>
    </source>
</evidence>
<dbReference type="Pfam" id="PF13495">
    <property type="entry name" value="Phage_int_SAM_4"/>
    <property type="match status" value="1"/>
</dbReference>
<evidence type="ECO:0000259" key="11">
    <source>
        <dbReference type="PROSITE" id="PS51900"/>
    </source>
</evidence>
<feature type="domain" description="Tyr recombinase" evidence="10">
    <location>
        <begin position="100"/>
        <end position="289"/>
    </location>
</feature>
<keyword evidence="5" id="KW-0229">DNA integration</keyword>
<dbReference type="InterPro" id="IPR050090">
    <property type="entry name" value="Tyrosine_recombinase_XerCD"/>
</dbReference>
<dbReference type="Pfam" id="PF00589">
    <property type="entry name" value="Phage_integrase"/>
    <property type="match status" value="1"/>
</dbReference>
<dbReference type="InterPro" id="IPR002104">
    <property type="entry name" value="Integrase_catalytic"/>
</dbReference>
<dbReference type="SUPFAM" id="SSF56349">
    <property type="entry name" value="DNA breaking-rejoining enzymes"/>
    <property type="match status" value="1"/>
</dbReference>
<name>A0A224X040_9LACT</name>
<keyword evidence="4" id="KW-0159">Chromosome partition</keyword>
<accession>A0A224X040</accession>
<keyword evidence="3" id="KW-0132">Cell division</keyword>
<dbReference type="InterPro" id="IPR013762">
    <property type="entry name" value="Integrase-like_cat_sf"/>
</dbReference>
<dbReference type="InterPro" id="IPR004107">
    <property type="entry name" value="Integrase_SAM-like_N"/>
</dbReference>
<evidence type="ECO:0000313" key="13">
    <source>
        <dbReference type="Proteomes" id="UP000218689"/>
    </source>
</evidence>
<dbReference type="PANTHER" id="PTHR30349">
    <property type="entry name" value="PHAGE INTEGRASE-RELATED"/>
    <property type="match status" value="1"/>
</dbReference>
<comment type="subcellular location">
    <subcellularLocation>
        <location evidence="1">Cytoplasm</location>
    </subcellularLocation>
</comment>
<organism evidence="12 13">
    <name type="scientific">Pseudolactococcus reticulitermitis</name>
    <dbReference type="NCBI Taxonomy" id="2025039"/>
    <lineage>
        <taxon>Bacteria</taxon>
        <taxon>Bacillati</taxon>
        <taxon>Bacillota</taxon>
        <taxon>Bacilli</taxon>
        <taxon>Lactobacillales</taxon>
        <taxon>Streptococcaceae</taxon>
        <taxon>Pseudolactococcus</taxon>
    </lineage>
</organism>
<evidence type="ECO:0000256" key="3">
    <source>
        <dbReference type="ARBA" id="ARBA00022618"/>
    </source>
</evidence>
<evidence type="ECO:0000256" key="1">
    <source>
        <dbReference type="ARBA" id="ARBA00004496"/>
    </source>
</evidence>
<dbReference type="GO" id="GO:0007059">
    <property type="term" value="P:chromosome segregation"/>
    <property type="evidence" value="ECO:0007669"/>
    <property type="project" value="UniProtKB-KW"/>
</dbReference>
<dbReference type="InterPro" id="IPR010998">
    <property type="entry name" value="Integrase_recombinase_N"/>
</dbReference>
<dbReference type="PROSITE" id="PS51898">
    <property type="entry name" value="TYR_RECOMBINASE"/>
    <property type="match status" value="1"/>
</dbReference>
<evidence type="ECO:0000259" key="10">
    <source>
        <dbReference type="PROSITE" id="PS51898"/>
    </source>
</evidence>
<evidence type="ECO:0000256" key="7">
    <source>
        <dbReference type="ARBA" id="ARBA00023172"/>
    </source>
</evidence>
<dbReference type="OrthoDB" id="9801717at2"/>
<comment type="caution">
    <text evidence="12">The sequence shown here is derived from an EMBL/GenBank/DDBJ whole genome shotgun (WGS) entry which is preliminary data.</text>
</comment>
<dbReference type="GO" id="GO:0051301">
    <property type="term" value="P:cell division"/>
    <property type="evidence" value="ECO:0007669"/>
    <property type="project" value="UniProtKB-KW"/>
</dbReference>
<dbReference type="GO" id="GO:0015074">
    <property type="term" value="P:DNA integration"/>
    <property type="evidence" value="ECO:0007669"/>
    <property type="project" value="UniProtKB-KW"/>
</dbReference>
<dbReference type="Gene3D" id="1.10.150.130">
    <property type="match status" value="1"/>
</dbReference>
<evidence type="ECO:0000256" key="4">
    <source>
        <dbReference type="ARBA" id="ARBA00022829"/>
    </source>
</evidence>
<dbReference type="GO" id="GO:0006310">
    <property type="term" value="P:DNA recombination"/>
    <property type="evidence" value="ECO:0007669"/>
    <property type="project" value="UniProtKB-KW"/>
</dbReference>